<dbReference type="EMBL" id="CP060825">
    <property type="protein sequence ID" value="QNP66173.1"/>
    <property type="molecule type" value="Genomic_DNA"/>
</dbReference>
<evidence type="ECO:0000256" key="1">
    <source>
        <dbReference type="SAM" id="MobiDB-lite"/>
    </source>
</evidence>
<dbReference type="AlphaFoldDB" id="A0A7H0I057"/>
<dbReference type="KEGG" id="sgj:IAG43_26750"/>
<proteinExistence type="predicted"/>
<accession>A0A7H0I057</accession>
<protein>
    <submittedName>
        <fullName evidence="2">Uncharacterized protein</fullName>
    </submittedName>
</protein>
<dbReference type="SUPFAM" id="SSF52540">
    <property type="entry name" value="P-loop containing nucleoside triphosphate hydrolases"/>
    <property type="match status" value="1"/>
</dbReference>
<dbReference type="Proteomes" id="UP000516230">
    <property type="component" value="Chromosome"/>
</dbReference>
<keyword evidence="3" id="KW-1185">Reference proteome</keyword>
<organism evidence="2 3">
    <name type="scientific">Streptomyces genisteinicus</name>
    <dbReference type="NCBI Taxonomy" id="2768068"/>
    <lineage>
        <taxon>Bacteria</taxon>
        <taxon>Bacillati</taxon>
        <taxon>Actinomycetota</taxon>
        <taxon>Actinomycetes</taxon>
        <taxon>Kitasatosporales</taxon>
        <taxon>Streptomycetaceae</taxon>
        <taxon>Streptomyces</taxon>
    </lineage>
</organism>
<sequence>MTGHGHVPRTAELERLRRALDTHGLVNLTGPPGAGKSALARELGWKHVDLEHIAPAHLAPAHLGPEHTGLLGGVDPAAPGSAGLEAAGPEAAAPGSAGRDTGACDGDGVVVDGADGPGRAAALSTLLGRVRFRRLLLISRLPLPARDGGWTGSGLHIVGLTPFPDEDVDRLAGAAGIGDPGARALVVRLAGGVPALAHAACRALHAGASANDGGAVADRMAEELTDRLARERPGARTLHALRLLATVGAGDEHLLSAGPALFSRLGELSVVRRTALGLTVAEPFRTVLESAYHWRRPLAHHTTRSRAAAYRHTLLQRSDEPARRAELVRQQLFLTGDPALRSALFPPAESTVTVAAATQDDTDAVHVLMRRWAERGGFDRTRADRITERWLAHGPSAFRLARDGEGRAVGIASLLPVGDGTAGGVDQLLQQHAEQFVTGPRTGGLFLGAAYAPDPVAHSRVLGDILQRSVHAGRLVVSTATDDYQRLVRVLGFRVHGAVHDDVFRCGRPPQVFSNAFTPAALGPWLDRLGPAATAPAQAADERLVPEVARALAGIKDPAGPADSALLAYLPTPTPAALRRWLRDAAHDLATGADAADAEAGAVLCAYYLDRSPVTHHQVACRLHLGRATYFRRHRRGLLALAARLRAGG</sequence>
<feature type="compositionally biased region" description="Low complexity" evidence="1">
    <location>
        <begin position="76"/>
        <end position="100"/>
    </location>
</feature>
<dbReference type="InterPro" id="IPR027417">
    <property type="entry name" value="P-loop_NTPase"/>
</dbReference>
<gene>
    <name evidence="2" type="ORF">IAG43_26750</name>
</gene>
<dbReference type="RefSeq" id="WP_187743232.1">
    <property type="nucleotide sequence ID" value="NZ_CP060825.1"/>
</dbReference>
<name>A0A7H0I057_9ACTN</name>
<evidence type="ECO:0000313" key="2">
    <source>
        <dbReference type="EMBL" id="QNP66173.1"/>
    </source>
</evidence>
<evidence type="ECO:0000313" key="3">
    <source>
        <dbReference type="Proteomes" id="UP000516230"/>
    </source>
</evidence>
<feature type="region of interest" description="Disordered" evidence="1">
    <location>
        <begin position="67"/>
        <end position="100"/>
    </location>
</feature>
<reference evidence="2 3" key="1">
    <citation type="submission" date="2020-08" db="EMBL/GenBank/DDBJ databases">
        <title>A novel species.</title>
        <authorList>
            <person name="Gao J."/>
        </authorList>
    </citation>
    <scope>NUCLEOTIDE SEQUENCE [LARGE SCALE GENOMIC DNA]</scope>
    <source>
        <strain evidence="2 3">CRPJ-33</strain>
    </source>
</reference>